<accession>A0ABM6YY79</accession>
<dbReference type="RefSeq" id="WP_128812495.1">
    <property type="nucleotide sequence ID" value="NZ_CP032094.1"/>
</dbReference>
<keyword evidence="2" id="KW-1185">Reference proteome</keyword>
<dbReference type="Proteomes" id="UP000262832">
    <property type="component" value="Chromosome II"/>
</dbReference>
<protein>
    <submittedName>
        <fullName evidence="1">Uncharacterized protein</fullName>
    </submittedName>
</protein>
<reference evidence="1 2" key="1">
    <citation type="submission" date="2018-08" db="EMBL/GenBank/DDBJ databases">
        <title>Genomic taxonomy of the Vibrionaceae family.</title>
        <authorList>
            <person name="Gomez-Gil B."/>
            <person name="Tanaka M."/>
            <person name="Sawabe T."/>
            <person name="Enciso-Ibarra K."/>
        </authorList>
    </citation>
    <scope>NUCLEOTIDE SEQUENCE [LARGE SCALE GENOMIC DNA]</scope>
    <source>
        <strain evidence="1 2">CAIM 1831</strain>
    </source>
</reference>
<organism evidence="1 2">
    <name type="scientific">Vibrio alfacsensis</name>
    <dbReference type="NCBI Taxonomy" id="1074311"/>
    <lineage>
        <taxon>Bacteria</taxon>
        <taxon>Pseudomonadati</taxon>
        <taxon>Pseudomonadota</taxon>
        <taxon>Gammaproteobacteria</taxon>
        <taxon>Vibrionales</taxon>
        <taxon>Vibrionaceae</taxon>
        <taxon>Vibrio</taxon>
    </lineage>
</organism>
<name>A0ABM6YY79_9VIBR</name>
<sequence length="273" mass="31588">MADLKLDFGAFEQKGVHAQKVRISKSNVNALLALRQQSADSNDTDEAHLADITNSISKHGYWPHEMIMVDAHKRKIIDGWMRATATGKIIASGLKTSVDVMIVLCDGSMSNMKMNATRGKSLQDLERIVKSWKFNYPAGRRSRLTRQLIDSARFVALSKDFDFEKFRTKDNTHSLLPHIERNEERYYWSVELVMKMFNEQGLDADDYQFSHWIAAVYRHGDQHYETMKKLFFSDARRAGDCWEALERYNTFSELLQNIEDFCQPSFSAQQVVK</sequence>
<evidence type="ECO:0000313" key="2">
    <source>
        <dbReference type="Proteomes" id="UP000262832"/>
    </source>
</evidence>
<evidence type="ECO:0000313" key="1">
    <source>
        <dbReference type="EMBL" id="AXY02581.1"/>
    </source>
</evidence>
<proteinExistence type="predicted"/>
<gene>
    <name evidence="1" type="ORF">D1115_16210</name>
</gene>
<dbReference type="EMBL" id="CP032094">
    <property type="protein sequence ID" value="AXY02581.1"/>
    <property type="molecule type" value="Genomic_DNA"/>
</dbReference>